<evidence type="ECO:0000256" key="1">
    <source>
        <dbReference type="ARBA" id="ARBA00022598"/>
    </source>
</evidence>
<organism evidence="9 10">
    <name type="scientific">Noviherbaspirillum denitrificans</name>
    <dbReference type="NCBI Taxonomy" id="1968433"/>
    <lineage>
        <taxon>Bacteria</taxon>
        <taxon>Pseudomonadati</taxon>
        <taxon>Pseudomonadota</taxon>
        <taxon>Betaproteobacteria</taxon>
        <taxon>Burkholderiales</taxon>
        <taxon>Oxalobacteraceae</taxon>
        <taxon>Noviherbaspirillum</taxon>
    </lineage>
</organism>
<evidence type="ECO:0000313" key="10">
    <source>
        <dbReference type="Proteomes" id="UP000197535"/>
    </source>
</evidence>
<feature type="domain" description="Methionyl/Leucyl tRNA synthetase" evidence="8">
    <location>
        <begin position="5"/>
        <end position="384"/>
    </location>
</feature>
<dbReference type="PANTHER" id="PTHR45765">
    <property type="entry name" value="METHIONINE--TRNA LIGASE"/>
    <property type="match status" value="1"/>
</dbReference>
<dbReference type="Pfam" id="PF09334">
    <property type="entry name" value="tRNA-synt_1g"/>
    <property type="match status" value="1"/>
</dbReference>
<dbReference type="GO" id="GO:0005524">
    <property type="term" value="F:ATP binding"/>
    <property type="evidence" value="ECO:0007669"/>
    <property type="project" value="UniProtKB-KW"/>
</dbReference>
<dbReference type="PROSITE" id="PS00178">
    <property type="entry name" value="AA_TRNA_LIGASE_I"/>
    <property type="match status" value="1"/>
</dbReference>
<comment type="catalytic activity">
    <reaction evidence="6">
        <text>tRNA(Met) + L-methionine + ATP = L-methionyl-tRNA(Met) + AMP + diphosphate</text>
        <dbReference type="Rhea" id="RHEA:13481"/>
        <dbReference type="Rhea" id="RHEA-COMP:9667"/>
        <dbReference type="Rhea" id="RHEA-COMP:9698"/>
        <dbReference type="ChEBI" id="CHEBI:30616"/>
        <dbReference type="ChEBI" id="CHEBI:33019"/>
        <dbReference type="ChEBI" id="CHEBI:57844"/>
        <dbReference type="ChEBI" id="CHEBI:78442"/>
        <dbReference type="ChEBI" id="CHEBI:78530"/>
        <dbReference type="ChEBI" id="CHEBI:456215"/>
        <dbReference type="EC" id="6.1.1.10"/>
    </reaction>
</comment>
<accession>A0A254THC6</accession>
<evidence type="ECO:0000256" key="4">
    <source>
        <dbReference type="ARBA" id="ARBA00022917"/>
    </source>
</evidence>
<dbReference type="GO" id="GO:0004825">
    <property type="term" value="F:methionine-tRNA ligase activity"/>
    <property type="evidence" value="ECO:0007669"/>
    <property type="project" value="UniProtKB-EC"/>
</dbReference>
<name>A0A254THC6_9BURK</name>
<evidence type="ECO:0000256" key="6">
    <source>
        <dbReference type="ARBA" id="ARBA00047364"/>
    </source>
</evidence>
<keyword evidence="10" id="KW-1185">Reference proteome</keyword>
<dbReference type="SUPFAM" id="SSF52374">
    <property type="entry name" value="Nucleotidylyl transferase"/>
    <property type="match status" value="1"/>
</dbReference>
<evidence type="ECO:0000259" key="8">
    <source>
        <dbReference type="Pfam" id="PF09334"/>
    </source>
</evidence>
<dbReference type="EMBL" id="LSTO01000001">
    <property type="protein sequence ID" value="OWW21577.1"/>
    <property type="molecule type" value="Genomic_DNA"/>
</dbReference>
<dbReference type="OrthoDB" id="9810191at2"/>
<keyword evidence="1 7" id="KW-0436">Ligase</keyword>
<dbReference type="NCBIfam" id="NF008859">
    <property type="entry name" value="PRK11893.2-1"/>
    <property type="match status" value="1"/>
</dbReference>
<dbReference type="GO" id="GO:0005829">
    <property type="term" value="C:cytosol"/>
    <property type="evidence" value="ECO:0007669"/>
    <property type="project" value="TreeGrafter"/>
</dbReference>
<dbReference type="GO" id="GO:0006431">
    <property type="term" value="P:methionyl-tRNA aminoacylation"/>
    <property type="evidence" value="ECO:0007669"/>
    <property type="project" value="TreeGrafter"/>
</dbReference>
<dbReference type="RefSeq" id="WP_088708430.1">
    <property type="nucleotide sequence ID" value="NZ_LSTO01000001.1"/>
</dbReference>
<proteinExistence type="inferred from homology"/>
<dbReference type="Proteomes" id="UP000197535">
    <property type="component" value="Unassembled WGS sequence"/>
</dbReference>
<dbReference type="InterPro" id="IPR001412">
    <property type="entry name" value="aa-tRNA-synth_I_CS"/>
</dbReference>
<evidence type="ECO:0000256" key="3">
    <source>
        <dbReference type="ARBA" id="ARBA00022840"/>
    </source>
</evidence>
<dbReference type="InterPro" id="IPR015413">
    <property type="entry name" value="Methionyl/Leucyl_tRNA_Synth"/>
</dbReference>
<keyword evidence="3 7" id="KW-0067">ATP-binding</keyword>
<keyword evidence="5 7" id="KW-0030">Aminoacyl-tRNA synthetase</keyword>
<dbReference type="InterPro" id="IPR014729">
    <property type="entry name" value="Rossmann-like_a/b/a_fold"/>
</dbReference>
<protein>
    <recommendedName>
        <fullName evidence="8">Methionyl/Leucyl tRNA synthetase domain-containing protein</fullName>
    </recommendedName>
</protein>
<evidence type="ECO:0000313" key="9">
    <source>
        <dbReference type="EMBL" id="OWW21577.1"/>
    </source>
</evidence>
<dbReference type="InterPro" id="IPR023458">
    <property type="entry name" value="Met-tRNA_ligase_1"/>
</dbReference>
<dbReference type="Gene3D" id="3.40.50.620">
    <property type="entry name" value="HUPs"/>
    <property type="match status" value="1"/>
</dbReference>
<comment type="caution">
    <text evidence="9">The sequence shown here is derived from an EMBL/GenBank/DDBJ whole genome shotgun (WGS) entry which is preliminary data.</text>
</comment>
<dbReference type="InterPro" id="IPR029038">
    <property type="entry name" value="MetRS_Zn"/>
</dbReference>
<evidence type="ECO:0000256" key="2">
    <source>
        <dbReference type="ARBA" id="ARBA00022741"/>
    </source>
</evidence>
<sequence>MARKIVTIAPPTPNGDLHLGHISGPYMAADVYARVRRLRGDDVVLLCYADDYQSYLARKARELNVERFALGRENGTKIAETLRMIDIELDWFHQAGHNDYFRRAVTQFYTAARDSGNVVSKASRIPYFPAFDMYGYEAFGRGDCNHCGASSDASQCEDCAHAPDVTKMENIRCTLGPSEVEWRTVEREYLRLDAFRGFLRSLYETKALRPHLRAYLEEVLALPDLDWAVTRPHEYGIELDEPGQPNVHTWFSGIAGYFATFCEWADRQGKPELIDAWLKDRDTGLVHFLGFDCSFSHAIAYPVLLSLVDGFQRDVQIYTNRFLKLEGEDFSTSRGHAIWVRDILKTHPADAVRTYLALNSPEEAVCNFSMAEFSAWYETAFNGKLNRLRDTLFNANQKQAFIAIAACDRAAFNTLLRDWRHAGSEGAFSMRRLARVCASVLDLAADAAVHRAADARMLLAAYAVLSSPIHPAWSSALMQRIGLEQSVAAEWLDAALAAASSEPLVLEAA</sequence>
<keyword evidence="2 7" id="KW-0547">Nucleotide-binding</keyword>
<evidence type="ECO:0000256" key="5">
    <source>
        <dbReference type="ARBA" id="ARBA00023146"/>
    </source>
</evidence>
<keyword evidence="4 7" id="KW-0648">Protein biosynthesis</keyword>
<gene>
    <name evidence="9" type="ORF">AYR66_20895</name>
</gene>
<dbReference type="PANTHER" id="PTHR45765:SF1">
    <property type="entry name" value="METHIONINE--TRNA LIGASE, CYTOPLASMIC"/>
    <property type="match status" value="1"/>
</dbReference>
<comment type="similarity">
    <text evidence="7">Belongs to the class-I aminoacyl-tRNA synthetase family.</text>
</comment>
<dbReference type="AlphaFoldDB" id="A0A254THC6"/>
<reference evidence="9 10" key="1">
    <citation type="submission" date="2016-02" db="EMBL/GenBank/DDBJ databases">
        <authorList>
            <person name="Wen L."/>
            <person name="He K."/>
            <person name="Yang H."/>
        </authorList>
    </citation>
    <scope>NUCLEOTIDE SEQUENCE [LARGE SCALE GENOMIC DNA]</scope>
    <source>
        <strain evidence="9 10">TSA40</strain>
    </source>
</reference>
<dbReference type="Gene3D" id="2.20.28.20">
    <property type="entry name" value="Methionyl-tRNA synthetase, Zn-domain"/>
    <property type="match status" value="1"/>
</dbReference>
<evidence type="ECO:0000256" key="7">
    <source>
        <dbReference type="RuleBase" id="RU363039"/>
    </source>
</evidence>